<sequence>MVLRVPQPDPATEWALQERGDEASIVRAGEAALGSPVLDRGVRCDTDNDMSTCRGGKLESPLFSCYTPQLFIFTQSALRPGYTALILKCHSCCACYTAVKQKLRLCNIFAVFSRDTRHLQEIDWL</sequence>
<gene>
    <name evidence="1" type="ORF">NDU88_005453</name>
</gene>
<dbReference type="Proteomes" id="UP001066276">
    <property type="component" value="Chromosome 10"/>
</dbReference>
<keyword evidence="2" id="KW-1185">Reference proteome</keyword>
<evidence type="ECO:0000313" key="2">
    <source>
        <dbReference type="Proteomes" id="UP001066276"/>
    </source>
</evidence>
<comment type="caution">
    <text evidence="1">The sequence shown here is derived from an EMBL/GenBank/DDBJ whole genome shotgun (WGS) entry which is preliminary data.</text>
</comment>
<name>A0AAV7MCY8_PLEWA</name>
<proteinExistence type="predicted"/>
<accession>A0AAV7MCY8</accession>
<dbReference type="AlphaFoldDB" id="A0AAV7MCY8"/>
<evidence type="ECO:0000313" key="1">
    <source>
        <dbReference type="EMBL" id="KAJ1100367.1"/>
    </source>
</evidence>
<reference evidence="1" key="1">
    <citation type="journal article" date="2022" name="bioRxiv">
        <title>Sequencing and chromosome-scale assembly of the giantPleurodeles waltlgenome.</title>
        <authorList>
            <person name="Brown T."/>
            <person name="Elewa A."/>
            <person name="Iarovenko S."/>
            <person name="Subramanian E."/>
            <person name="Araus A.J."/>
            <person name="Petzold A."/>
            <person name="Susuki M."/>
            <person name="Suzuki K.-i.T."/>
            <person name="Hayashi T."/>
            <person name="Toyoda A."/>
            <person name="Oliveira C."/>
            <person name="Osipova E."/>
            <person name="Leigh N.D."/>
            <person name="Simon A."/>
            <person name="Yun M.H."/>
        </authorList>
    </citation>
    <scope>NUCLEOTIDE SEQUENCE</scope>
    <source>
        <strain evidence="1">20211129_DDA</strain>
        <tissue evidence="1">Liver</tissue>
    </source>
</reference>
<dbReference type="EMBL" id="JANPWB010000014">
    <property type="protein sequence ID" value="KAJ1100367.1"/>
    <property type="molecule type" value="Genomic_DNA"/>
</dbReference>
<protein>
    <submittedName>
        <fullName evidence="1">Uncharacterized protein</fullName>
    </submittedName>
</protein>
<organism evidence="1 2">
    <name type="scientific">Pleurodeles waltl</name>
    <name type="common">Iberian ribbed newt</name>
    <dbReference type="NCBI Taxonomy" id="8319"/>
    <lineage>
        <taxon>Eukaryota</taxon>
        <taxon>Metazoa</taxon>
        <taxon>Chordata</taxon>
        <taxon>Craniata</taxon>
        <taxon>Vertebrata</taxon>
        <taxon>Euteleostomi</taxon>
        <taxon>Amphibia</taxon>
        <taxon>Batrachia</taxon>
        <taxon>Caudata</taxon>
        <taxon>Salamandroidea</taxon>
        <taxon>Salamandridae</taxon>
        <taxon>Pleurodelinae</taxon>
        <taxon>Pleurodeles</taxon>
    </lineage>
</organism>